<protein>
    <recommendedName>
        <fullName evidence="3">DUF3040 domain-containing protein</fullName>
    </recommendedName>
</protein>
<sequence length="87" mass="9786">MLSDDDRRTLAELETELEADPEFAARMAAPESEVRFPIVFALCVALFVLVPPVMMLFGWPGLIITVDVFAAVIAVVLIARHRREPYR</sequence>
<evidence type="ECO:0008006" key="3">
    <source>
        <dbReference type="Google" id="ProtNLM"/>
    </source>
</evidence>
<name>A0ABQ3WKT5_9ACTN</name>
<proteinExistence type="predicted"/>
<reference evidence="2" key="1">
    <citation type="submission" date="2021-01" db="EMBL/GenBank/DDBJ databases">
        <title>Whole genome shotgun sequence of Actinoplanes capillaceus NBRC 16408.</title>
        <authorList>
            <person name="Komaki H."/>
            <person name="Tamura T."/>
        </authorList>
    </citation>
    <scope>NUCLEOTIDE SEQUENCE [LARGE SCALE GENOMIC DNA]</scope>
    <source>
        <strain evidence="2">NBRC 16408</strain>
    </source>
</reference>
<dbReference type="InterPro" id="IPR021401">
    <property type="entry name" value="DUF3040"/>
</dbReference>
<comment type="caution">
    <text evidence="2">The sequence shown here is derived from an EMBL/GenBank/DDBJ whole genome shotgun (WGS) entry which is preliminary data.</text>
</comment>
<keyword evidence="1" id="KW-0472">Membrane</keyword>
<keyword evidence="1" id="KW-1133">Transmembrane helix</keyword>
<keyword evidence="1" id="KW-0812">Transmembrane</keyword>
<dbReference type="Pfam" id="PF11239">
    <property type="entry name" value="DUF3040"/>
    <property type="match status" value="1"/>
</dbReference>
<evidence type="ECO:0000256" key="1">
    <source>
        <dbReference type="SAM" id="Phobius"/>
    </source>
</evidence>
<dbReference type="RefSeq" id="WP_204297110.1">
    <property type="nucleotide sequence ID" value="NZ_BAAAGQ010000042.1"/>
</dbReference>
<gene>
    <name evidence="2" type="ORF">Aca07nite_41240</name>
</gene>
<feature type="transmembrane region" description="Helical" evidence="1">
    <location>
        <begin position="61"/>
        <end position="79"/>
    </location>
</feature>
<dbReference type="EMBL" id="BOMF01000081">
    <property type="protein sequence ID" value="GID46849.1"/>
    <property type="molecule type" value="Genomic_DNA"/>
</dbReference>
<feature type="transmembrane region" description="Helical" evidence="1">
    <location>
        <begin position="36"/>
        <end position="55"/>
    </location>
</feature>
<accession>A0ABQ3WKT5</accession>
<organism evidence="2">
    <name type="scientific">Actinoplanes campanulatus</name>
    <dbReference type="NCBI Taxonomy" id="113559"/>
    <lineage>
        <taxon>Bacteria</taxon>
        <taxon>Bacillati</taxon>
        <taxon>Actinomycetota</taxon>
        <taxon>Actinomycetes</taxon>
        <taxon>Micromonosporales</taxon>
        <taxon>Micromonosporaceae</taxon>
        <taxon>Actinoplanes</taxon>
    </lineage>
</organism>
<evidence type="ECO:0000313" key="2">
    <source>
        <dbReference type="EMBL" id="GID46849.1"/>
    </source>
</evidence>